<proteinExistence type="predicted"/>
<reference evidence="2 3" key="2">
    <citation type="journal article" date="2023" name="ChemBioChem">
        <title>Acyltransferase Domain Exchange between Two Independent Type I Polyketide Synthases in the Same Producer Strain of Macrolide Antibiotics.</title>
        <authorList>
            <person name="Kudo F."/>
            <person name="Kishikawa K."/>
            <person name="Tsuboi K."/>
            <person name="Kido T."/>
            <person name="Usui T."/>
            <person name="Hashimoto J."/>
            <person name="Shin-Ya K."/>
            <person name="Miyanaga A."/>
            <person name="Eguchi T."/>
        </authorList>
    </citation>
    <scope>NUCLEOTIDE SEQUENCE [LARGE SCALE GENOMIC DNA]</scope>
    <source>
        <strain evidence="2 3">A-8890</strain>
    </source>
</reference>
<dbReference type="RefSeq" id="WP_286255521.1">
    <property type="nucleotide sequence ID" value="NZ_AP018448.1"/>
</dbReference>
<keyword evidence="1" id="KW-0812">Transmembrane</keyword>
<dbReference type="EMBL" id="AP018448">
    <property type="protein sequence ID" value="BBC35303.1"/>
    <property type="molecule type" value="Genomic_DNA"/>
</dbReference>
<reference evidence="2 3" key="1">
    <citation type="journal article" date="2010" name="ChemBioChem">
        <title>Cloning and characterization of the biosynthetic gene cluster of 16-membered macrolide antibiotic FD-891: involvement of a dual functional cytochrome P450 monooxygenase catalyzing epoxidation and hydroxylation.</title>
        <authorList>
            <person name="Kudo F."/>
            <person name="Motegi A."/>
            <person name="Mizoue K."/>
            <person name="Eguchi T."/>
        </authorList>
    </citation>
    <scope>NUCLEOTIDE SEQUENCE [LARGE SCALE GENOMIC DNA]</scope>
    <source>
        <strain evidence="2 3">A-8890</strain>
    </source>
</reference>
<name>A0ABN5VPA5_9ACTN</name>
<keyword evidence="1" id="KW-0472">Membrane</keyword>
<feature type="transmembrane region" description="Helical" evidence="1">
    <location>
        <begin position="72"/>
        <end position="93"/>
    </location>
</feature>
<evidence type="ECO:0000256" key="1">
    <source>
        <dbReference type="SAM" id="Phobius"/>
    </source>
</evidence>
<sequence length="98" mass="11135">MADDPTLGEVVRRFDERFADVRDDIAQLGRRLDEKVDQRIYDLRHEALASRVTTLETLREKDAEKLVATRRWLIGAVIVPLVGILLPVVILLWQGAGT</sequence>
<protein>
    <submittedName>
        <fullName evidence="2">Uncharacterized protein</fullName>
    </submittedName>
</protein>
<dbReference type="Proteomes" id="UP001321542">
    <property type="component" value="Chromosome"/>
</dbReference>
<organism evidence="2 3">
    <name type="scientific">Streptomyces graminofaciens</name>
    <dbReference type="NCBI Taxonomy" id="68212"/>
    <lineage>
        <taxon>Bacteria</taxon>
        <taxon>Bacillati</taxon>
        <taxon>Actinomycetota</taxon>
        <taxon>Actinomycetes</taxon>
        <taxon>Kitasatosporales</taxon>
        <taxon>Streptomycetaceae</taxon>
        <taxon>Streptomyces</taxon>
    </lineage>
</organism>
<evidence type="ECO:0000313" key="3">
    <source>
        <dbReference type="Proteomes" id="UP001321542"/>
    </source>
</evidence>
<keyword evidence="1" id="KW-1133">Transmembrane helix</keyword>
<evidence type="ECO:0000313" key="2">
    <source>
        <dbReference type="EMBL" id="BBC35303.1"/>
    </source>
</evidence>
<keyword evidence="3" id="KW-1185">Reference proteome</keyword>
<accession>A0ABN5VPA5</accession>
<gene>
    <name evidence="2" type="ORF">SGFS_065970</name>
</gene>